<name>A0A8S1MCG6_9CILI</name>
<dbReference type="AlphaFoldDB" id="A0A8S1MCG6"/>
<protein>
    <submittedName>
        <fullName evidence="1">Uncharacterized protein</fullName>
    </submittedName>
</protein>
<evidence type="ECO:0000313" key="2">
    <source>
        <dbReference type="Proteomes" id="UP000692954"/>
    </source>
</evidence>
<keyword evidence="2" id="KW-1185">Reference proteome</keyword>
<organism evidence="1 2">
    <name type="scientific">Paramecium sonneborni</name>
    <dbReference type="NCBI Taxonomy" id="65129"/>
    <lineage>
        <taxon>Eukaryota</taxon>
        <taxon>Sar</taxon>
        <taxon>Alveolata</taxon>
        <taxon>Ciliophora</taxon>
        <taxon>Intramacronucleata</taxon>
        <taxon>Oligohymenophorea</taxon>
        <taxon>Peniculida</taxon>
        <taxon>Parameciidae</taxon>
        <taxon>Paramecium</taxon>
    </lineage>
</organism>
<evidence type="ECO:0000313" key="1">
    <source>
        <dbReference type="EMBL" id="CAD8076372.1"/>
    </source>
</evidence>
<proteinExistence type="predicted"/>
<accession>A0A8S1MCG6</accession>
<reference evidence="1" key="1">
    <citation type="submission" date="2021-01" db="EMBL/GenBank/DDBJ databases">
        <authorList>
            <consortium name="Genoscope - CEA"/>
            <person name="William W."/>
        </authorList>
    </citation>
    <scope>NUCLEOTIDE SEQUENCE</scope>
</reference>
<dbReference type="EMBL" id="CAJJDN010000034">
    <property type="protein sequence ID" value="CAD8076372.1"/>
    <property type="molecule type" value="Genomic_DNA"/>
</dbReference>
<comment type="caution">
    <text evidence="1">The sequence shown here is derived from an EMBL/GenBank/DDBJ whole genome shotgun (WGS) entry which is preliminary data.</text>
</comment>
<gene>
    <name evidence="1" type="ORF">PSON_ATCC_30995.1.T0340343</name>
</gene>
<sequence length="235" mass="28578">MFQQQDQNFCKIKGYQKKKQLTDLQKFKKRQMKVENNNFRQLLLRVQIGEGKRRIKHSFWVKIMSIYLRSMECKKEQKLAEEITNFVVYINGLNKRKNYFEQNQKYIRFMEDLKLAGIRFIMKQRSNLRQWSFETGIKLIAKARTQELINNQQACFIFLIGSELDVGELFQMRRRQKVFTIYLIKLMPIDRHQNRNDRDLKQIIKLIQFQKKYSNAIEQTANFGYRILKKNIQKS</sequence>
<dbReference type="Proteomes" id="UP000692954">
    <property type="component" value="Unassembled WGS sequence"/>
</dbReference>